<name>A0A6G1IF09_9PLEO</name>
<dbReference type="Proteomes" id="UP000799291">
    <property type="component" value="Unassembled WGS sequence"/>
</dbReference>
<reference evidence="2" key="1">
    <citation type="journal article" date="2020" name="Stud. Mycol.">
        <title>101 Dothideomycetes genomes: a test case for predicting lifestyles and emergence of pathogens.</title>
        <authorList>
            <person name="Haridas S."/>
            <person name="Albert R."/>
            <person name="Binder M."/>
            <person name="Bloem J."/>
            <person name="Labutti K."/>
            <person name="Salamov A."/>
            <person name="Andreopoulos B."/>
            <person name="Baker S."/>
            <person name="Barry K."/>
            <person name="Bills G."/>
            <person name="Bluhm B."/>
            <person name="Cannon C."/>
            <person name="Castanera R."/>
            <person name="Culley D."/>
            <person name="Daum C."/>
            <person name="Ezra D."/>
            <person name="Gonzalez J."/>
            <person name="Henrissat B."/>
            <person name="Kuo A."/>
            <person name="Liang C."/>
            <person name="Lipzen A."/>
            <person name="Lutzoni F."/>
            <person name="Magnuson J."/>
            <person name="Mondo S."/>
            <person name="Nolan M."/>
            <person name="Ohm R."/>
            <person name="Pangilinan J."/>
            <person name="Park H.-J."/>
            <person name="Ramirez L."/>
            <person name="Alfaro M."/>
            <person name="Sun H."/>
            <person name="Tritt A."/>
            <person name="Yoshinaga Y."/>
            <person name="Zwiers L.-H."/>
            <person name="Turgeon B."/>
            <person name="Goodwin S."/>
            <person name="Spatafora J."/>
            <person name="Crous P."/>
            <person name="Grigoriev I."/>
        </authorList>
    </citation>
    <scope>NUCLEOTIDE SEQUENCE</scope>
    <source>
        <strain evidence="2">CBS 122367</strain>
    </source>
</reference>
<evidence type="ECO:0000313" key="2">
    <source>
        <dbReference type="EMBL" id="KAF2676620.1"/>
    </source>
</evidence>
<proteinExistence type="predicted"/>
<evidence type="ECO:0000256" key="1">
    <source>
        <dbReference type="SAM" id="MobiDB-lite"/>
    </source>
</evidence>
<feature type="compositionally biased region" description="Acidic residues" evidence="1">
    <location>
        <begin position="117"/>
        <end position="126"/>
    </location>
</feature>
<protein>
    <submittedName>
        <fullName evidence="2">Uncharacterized protein</fullName>
    </submittedName>
</protein>
<dbReference type="EMBL" id="MU005632">
    <property type="protein sequence ID" value="KAF2676620.1"/>
    <property type="molecule type" value="Genomic_DNA"/>
</dbReference>
<feature type="compositionally biased region" description="Low complexity" evidence="1">
    <location>
        <begin position="155"/>
        <end position="168"/>
    </location>
</feature>
<evidence type="ECO:0000313" key="3">
    <source>
        <dbReference type="Proteomes" id="UP000799291"/>
    </source>
</evidence>
<gene>
    <name evidence="2" type="ORF">K458DRAFT_396782</name>
</gene>
<sequence>MSVHEATKPVEVARASPPAPLSSLPSSLFTPLHQSAFTCIFPFTGRAHSKATQPCLLAHLPPPVTLLLFPPNSGIASTNTSSWQAPTDCGSPSPKSPKRLIFPAGQIDPYTLPAPFQDDDIQDPDEGPVALNQPQYVRRQPHSETQNLNSRRTRNSSSRHSGSGTCSHGSCQYCFNETK</sequence>
<dbReference type="AlphaFoldDB" id="A0A6G1IF09"/>
<feature type="region of interest" description="Disordered" evidence="1">
    <location>
        <begin position="1"/>
        <end position="20"/>
    </location>
</feature>
<keyword evidence="3" id="KW-1185">Reference proteome</keyword>
<feature type="region of interest" description="Disordered" evidence="1">
    <location>
        <begin position="77"/>
        <end position="168"/>
    </location>
</feature>
<accession>A0A6G1IF09</accession>
<organism evidence="2 3">
    <name type="scientific">Lentithecium fluviatile CBS 122367</name>
    <dbReference type="NCBI Taxonomy" id="1168545"/>
    <lineage>
        <taxon>Eukaryota</taxon>
        <taxon>Fungi</taxon>
        <taxon>Dikarya</taxon>
        <taxon>Ascomycota</taxon>
        <taxon>Pezizomycotina</taxon>
        <taxon>Dothideomycetes</taxon>
        <taxon>Pleosporomycetidae</taxon>
        <taxon>Pleosporales</taxon>
        <taxon>Massarineae</taxon>
        <taxon>Lentitheciaceae</taxon>
        <taxon>Lentithecium</taxon>
    </lineage>
</organism>